<evidence type="ECO:0000256" key="1">
    <source>
        <dbReference type="SAM" id="MobiDB-lite"/>
    </source>
</evidence>
<feature type="compositionally biased region" description="Basic and acidic residues" evidence="1">
    <location>
        <begin position="35"/>
        <end position="53"/>
    </location>
</feature>
<reference evidence="2 3" key="1">
    <citation type="submission" date="2018-06" db="EMBL/GenBank/DDBJ databases">
        <authorList>
            <consortium name="Pathogen Informatics"/>
            <person name="Doyle S."/>
        </authorList>
    </citation>
    <scope>NUCLEOTIDE SEQUENCE [LARGE SCALE GENOMIC DNA]</scope>
    <source>
        <strain evidence="2 3">NCTC13184</strain>
    </source>
</reference>
<organism evidence="2 3">
    <name type="scientific">Nocardia africana</name>
    <dbReference type="NCBI Taxonomy" id="134964"/>
    <lineage>
        <taxon>Bacteria</taxon>
        <taxon>Bacillati</taxon>
        <taxon>Actinomycetota</taxon>
        <taxon>Actinomycetes</taxon>
        <taxon>Mycobacteriales</taxon>
        <taxon>Nocardiaceae</taxon>
        <taxon>Nocardia</taxon>
    </lineage>
</organism>
<accession>A0A378X1N1</accession>
<protein>
    <submittedName>
        <fullName evidence="2">Uncharacterized protein</fullName>
    </submittedName>
</protein>
<dbReference type="AlphaFoldDB" id="A0A378X1N1"/>
<dbReference type="EMBL" id="UGRU01000001">
    <property type="protein sequence ID" value="SUA46725.1"/>
    <property type="molecule type" value="Genomic_DNA"/>
</dbReference>
<sequence>MAGLQRPQRRPALDSATDRHLRSHRLVGRAQSARMVDRDDRFAAHLPREHHDSGAGGDYRLSGGAREIDSAMAR</sequence>
<dbReference type="Proteomes" id="UP000255082">
    <property type="component" value="Unassembled WGS sequence"/>
</dbReference>
<gene>
    <name evidence="2" type="ORF">NCTC13184_05255</name>
</gene>
<evidence type="ECO:0000313" key="2">
    <source>
        <dbReference type="EMBL" id="SUA46725.1"/>
    </source>
</evidence>
<evidence type="ECO:0000313" key="3">
    <source>
        <dbReference type="Proteomes" id="UP000255082"/>
    </source>
</evidence>
<name>A0A378X1N1_9NOCA</name>
<feature type="region of interest" description="Disordered" evidence="1">
    <location>
        <begin position="1"/>
        <end position="74"/>
    </location>
</feature>
<proteinExistence type="predicted"/>